<gene>
    <name evidence="1" type="ORF">V5O48_008498</name>
</gene>
<evidence type="ECO:0008006" key="3">
    <source>
        <dbReference type="Google" id="ProtNLM"/>
    </source>
</evidence>
<dbReference type="Proteomes" id="UP001465976">
    <property type="component" value="Unassembled WGS sequence"/>
</dbReference>
<organism evidence="1 2">
    <name type="scientific">Marasmius crinis-equi</name>
    <dbReference type="NCBI Taxonomy" id="585013"/>
    <lineage>
        <taxon>Eukaryota</taxon>
        <taxon>Fungi</taxon>
        <taxon>Dikarya</taxon>
        <taxon>Basidiomycota</taxon>
        <taxon>Agaricomycotina</taxon>
        <taxon>Agaricomycetes</taxon>
        <taxon>Agaricomycetidae</taxon>
        <taxon>Agaricales</taxon>
        <taxon>Marasmiineae</taxon>
        <taxon>Marasmiaceae</taxon>
        <taxon>Marasmius</taxon>
    </lineage>
</organism>
<accession>A0ABR3FEA4</accession>
<evidence type="ECO:0000313" key="1">
    <source>
        <dbReference type="EMBL" id="KAL0573459.1"/>
    </source>
</evidence>
<evidence type="ECO:0000313" key="2">
    <source>
        <dbReference type="Proteomes" id="UP001465976"/>
    </source>
</evidence>
<dbReference type="SUPFAM" id="SSF52047">
    <property type="entry name" value="RNI-like"/>
    <property type="match status" value="1"/>
</dbReference>
<keyword evidence="2" id="KW-1185">Reference proteome</keyword>
<dbReference type="Gene3D" id="3.80.10.10">
    <property type="entry name" value="Ribonuclease Inhibitor"/>
    <property type="match status" value="1"/>
</dbReference>
<sequence length="469" mass="52396">MVCRNWKTVAYNTPAIWNTPDFTLPTLARNMLHRSKCTPLNIVWGPSCRNERVNRDAQDETFMEVAKHTSRIASLDLFSASPDVAFLFNSTWLAMSAAAPLLHSIRVYCRTGPGDCCATTIPDEFLAGQAPRLVRLCLSGCVLSWHSPLLKNLTSLSMRRPPAASRPQFQVIVDALQSLRSLATLELRHCISPVSFHGHPPGKILVFPFLRRLVLSIESAPCLSLLQCMSFPDTTTVHLTCYEPLPDLPVGHLFSYISDLMAHAATAPNHPRAIRGLALTEGVSIAITARNTDNSNPLSDHDETDETSQLRFHVRDSRLGRIAIINSLSGLIPPTHLENLHINCGDPFPQEALVQLLGNSKCLESLSIQDHVSLDFLQLLESQETLLPLLHTLSLDGVNFRNNSAPVDDLDTFIRALKHRSEDGRPLETLILRDCTGIYWNDIEEVQKWVDYVSWNDLPLARRIRKTSE</sequence>
<name>A0ABR3FEA4_9AGAR</name>
<protein>
    <recommendedName>
        <fullName evidence="3">F-box domain-containing protein</fullName>
    </recommendedName>
</protein>
<dbReference type="InterPro" id="IPR032675">
    <property type="entry name" value="LRR_dom_sf"/>
</dbReference>
<reference evidence="1 2" key="1">
    <citation type="submission" date="2024-02" db="EMBL/GenBank/DDBJ databases">
        <title>A draft genome for the cacao thread blight pathogen Marasmius crinis-equi.</title>
        <authorList>
            <person name="Cohen S.P."/>
            <person name="Baruah I.K."/>
            <person name="Amoako-Attah I."/>
            <person name="Bukari Y."/>
            <person name="Meinhardt L.W."/>
            <person name="Bailey B.A."/>
        </authorList>
    </citation>
    <scope>NUCLEOTIDE SEQUENCE [LARGE SCALE GENOMIC DNA]</scope>
    <source>
        <strain evidence="1 2">GH-76</strain>
    </source>
</reference>
<dbReference type="EMBL" id="JBAHYK010000503">
    <property type="protein sequence ID" value="KAL0573459.1"/>
    <property type="molecule type" value="Genomic_DNA"/>
</dbReference>
<proteinExistence type="predicted"/>
<comment type="caution">
    <text evidence="1">The sequence shown here is derived from an EMBL/GenBank/DDBJ whole genome shotgun (WGS) entry which is preliminary data.</text>
</comment>